<keyword evidence="12" id="KW-1185">Reference proteome</keyword>
<dbReference type="PANTHER" id="PTHR16146">
    <property type="entry name" value="INTELECTIN"/>
    <property type="match status" value="1"/>
</dbReference>
<evidence type="ECO:0000256" key="3">
    <source>
        <dbReference type="ARBA" id="ARBA00022723"/>
    </source>
</evidence>
<keyword evidence="4" id="KW-0430">Lectin</keyword>
<dbReference type="PROSITE" id="PS50948">
    <property type="entry name" value="PAN"/>
    <property type="match status" value="1"/>
</dbReference>
<feature type="chain" id="PRO_5046336958" description="Fibrinogen C-terminal domain-containing protein" evidence="8">
    <location>
        <begin position="23"/>
        <end position="345"/>
    </location>
</feature>
<dbReference type="CDD" id="cd01099">
    <property type="entry name" value="PAN_AP_HGF"/>
    <property type="match status" value="1"/>
</dbReference>
<evidence type="ECO:0000259" key="10">
    <source>
        <dbReference type="PROSITE" id="PS51406"/>
    </source>
</evidence>
<evidence type="ECO:0000313" key="12">
    <source>
        <dbReference type="Proteomes" id="UP001159427"/>
    </source>
</evidence>
<evidence type="ECO:0008006" key="13">
    <source>
        <dbReference type="Google" id="ProtNLM"/>
    </source>
</evidence>
<dbReference type="PANTHER" id="PTHR16146:SF46">
    <property type="entry name" value="INTELECTIN-1A-RELATED"/>
    <property type="match status" value="1"/>
</dbReference>
<dbReference type="InterPro" id="IPR003609">
    <property type="entry name" value="Pan_app"/>
</dbReference>
<dbReference type="SUPFAM" id="SSF57414">
    <property type="entry name" value="Hairpin loop containing domain-like"/>
    <property type="match status" value="1"/>
</dbReference>
<dbReference type="Proteomes" id="UP001159427">
    <property type="component" value="Unassembled WGS sequence"/>
</dbReference>
<keyword evidence="8" id="KW-0732">Signal</keyword>
<dbReference type="EMBL" id="CALNXI010000913">
    <property type="protein sequence ID" value="CAH3146543.1"/>
    <property type="molecule type" value="Genomic_DNA"/>
</dbReference>
<gene>
    <name evidence="11" type="ORF">PEVE_00043983</name>
</gene>
<dbReference type="InterPro" id="IPR036056">
    <property type="entry name" value="Fibrinogen-like_C"/>
</dbReference>
<reference evidence="11 12" key="1">
    <citation type="submission" date="2022-05" db="EMBL/GenBank/DDBJ databases">
        <authorList>
            <consortium name="Genoscope - CEA"/>
            <person name="William W."/>
        </authorList>
    </citation>
    <scope>NUCLEOTIDE SEQUENCE [LARGE SCALE GENOMIC DNA]</scope>
</reference>
<keyword evidence="6" id="KW-0176">Collagen</keyword>
<dbReference type="SUPFAM" id="SSF56496">
    <property type="entry name" value="Fibrinogen C-terminal domain-like"/>
    <property type="match status" value="1"/>
</dbReference>
<dbReference type="NCBIfam" id="NF040941">
    <property type="entry name" value="GGGWT_bact"/>
    <property type="match status" value="1"/>
</dbReference>
<evidence type="ECO:0000256" key="5">
    <source>
        <dbReference type="ARBA" id="ARBA00022837"/>
    </source>
</evidence>
<accession>A0ABN8PLV2</accession>
<comment type="caution">
    <text evidence="11">The sequence shown here is derived from an EMBL/GenBank/DDBJ whole genome shotgun (WGS) entry which is preliminary data.</text>
</comment>
<evidence type="ECO:0000313" key="11">
    <source>
        <dbReference type="EMBL" id="CAH3146543.1"/>
    </source>
</evidence>
<feature type="signal peptide" evidence="8">
    <location>
        <begin position="1"/>
        <end position="22"/>
    </location>
</feature>
<evidence type="ECO:0000256" key="7">
    <source>
        <dbReference type="ARBA" id="ARBA00023157"/>
    </source>
</evidence>
<comment type="subcellular location">
    <subcellularLocation>
        <location evidence="1">Secreted</location>
    </subcellularLocation>
</comment>
<evidence type="ECO:0000256" key="4">
    <source>
        <dbReference type="ARBA" id="ARBA00022734"/>
    </source>
</evidence>
<name>A0ABN8PLV2_9CNID</name>
<dbReference type="InterPro" id="IPR014716">
    <property type="entry name" value="Fibrinogen_a/b/g_C_1"/>
</dbReference>
<dbReference type="SMART" id="SM00186">
    <property type="entry name" value="FBG"/>
    <property type="match status" value="1"/>
</dbReference>
<evidence type="ECO:0000259" key="9">
    <source>
        <dbReference type="PROSITE" id="PS50948"/>
    </source>
</evidence>
<evidence type="ECO:0000256" key="8">
    <source>
        <dbReference type="SAM" id="SignalP"/>
    </source>
</evidence>
<sequence>MKTAFAGIFLLFIVGLSTLCKGNDDICREAEEQKGFCLKNHNYQEIQAESLRQCYMKCTTESSCHSVNFLTPSKQCQMNLATHRTKPIDFTKCQDSTYIENVSRVKKGSTNWAPGHSCKDIRQSEATVGDGEYWINPSSSGKPIKVYCDMTTDKGGWTLVKRVIFSGGFQPTNGEEIQTTDYRIQLSNYSSNLHLLVTEGLKNLRSDIGFQQFRFYCRKATPGRVFHITTKATSLGEAVVQYFTGNTSVPPQACDSFTALPDDNSTLSGECMKWGHPTKNTWGKNAWGKNAWGENATTPENIKMYKRLVLWKSEKHAVAMGHSDYFCDDLTKDGSDGDTWEFYVR</sequence>
<evidence type="ECO:0000256" key="1">
    <source>
        <dbReference type="ARBA" id="ARBA00004613"/>
    </source>
</evidence>
<keyword evidence="2" id="KW-0964">Secreted</keyword>
<feature type="domain" description="Fibrinogen C-terminal" evidence="10">
    <location>
        <begin position="109"/>
        <end position="162"/>
    </location>
</feature>
<protein>
    <recommendedName>
        <fullName evidence="13">Fibrinogen C-terminal domain-containing protein</fullName>
    </recommendedName>
</protein>
<organism evidence="11 12">
    <name type="scientific">Porites evermanni</name>
    <dbReference type="NCBI Taxonomy" id="104178"/>
    <lineage>
        <taxon>Eukaryota</taxon>
        <taxon>Metazoa</taxon>
        <taxon>Cnidaria</taxon>
        <taxon>Anthozoa</taxon>
        <taxon>Hexacorallia</taxon>
        <taxon>Scleractinia</taxon>
        <taxon>Fungiina</taxon>
        <taxon>Poritidae</taxon>
        <taxon>Porites</taxon>
    </lineage>
</organism>
<keyword evidence="3" id="KW-0479">Metal-binding</keyword>
<dbReference type="Gene3D" id="3.90.215.10">
    <property type="entry name" value="Gamma Fibrinogen, chain A, domain 1"/>
    <property type="match status" value="1"/>
</dbReference>
<feature type="domain" description="Apple" evidence="9">
    <location>
        <begin position="27"/>
        <end position="103"/>
    </location>
</feature>
<evidence type="ECO:0000256" key="6">
    <source>
        <dbReference type="ARBA" id="ARBA00023119"/>
    </source>
</evidence>
<evidence type="ECO:0000256" key="2">
    <source>
        <dbReference type="ARBA" id="ARBA00022525"/>
    </source>
</evidence>
<dbReference type="PROSITE" id="PS51406">
    <property type="entry name" value="FIBRINOGEN_C_2"/>
    <property type="match status" value="1"/>
</dbReference>
<dbReference type="InterPro" id="IPR000885">
    <property type="entry name" value="Fib_collagen_C"/>
</dbReference>
<dbReference type="Pfam" id="PF01410">
    <property type="entry name" value="COLFI"/>
    <property type="match status" value="1"/>
</dbReference>
<dbReference type="Gene3D" id="3.50.4.10">
    <property type="entry name" value="Hepatocyte Growth Factor"/>
    <property type="match status" value="1"/>
</dbReference>
<proteinExistence type="predicted"/>
<keyword evidence="7" id="KW-1015">Disulfide bond</keyword>
<dbReference type="Pfam" id="PF00024">
    <property type="entry name" value="PAN_1"/>
    <property type="match status" value="1"/>
</dbReference>
<dbReference type="InterPro" id="IPR002181">
    <property type="entry name" value="Fibrinogen_a/b/g_C_dom"/>
</dbReference>
<keyword evidence="5" id="KW-0106">Calcium</keyword>